<accession>A0AAN7JY52</accession>
<keyword evidence="2" id="KW-1185">Reference proteome</keyword>
<proteinExistence type="predicted"/>
<sequence length="368" mass="41068">MGCRTPLEHYGLRSTSSFSSLHDLNADRDAVTGDSLDNVGDSAAVDCIHNAYRTSLPLHSVGVEEYGTGLGSSSGPYGVLAIEDISPIGSARSRFMRIIVEHFIVDHDIEVNEPENDYSAHVRQDKLNNRKPGEVQYEGDPRFALPLMYVANMYETLVNDVNRKLASLNGIREKTIGVALEAAGGLYRRLTNKFPMKGTCTYRIRELATSVETRTRFPELVIQEEKRVHFVIVNGLDIVEKPNGMSIDDAEWFKRIAGRNEVAILPQDYKFHHPRHKQKPVSPNSASQIPGLATFRETENSSTMAIAQGLCSVAEWNQQATQAKHQLPIGLSFIRSTKLLMGSIPRQCHNRYHAYSTLSLPMWKAACI</sequence>
<reference evidence="1 2" key="1">
    <citation type="journal article" date="2023" name="Hortic Res">
        <title>Pangenome of water caltrop reveals structural variations and asymmetric subgenome divergence after allopolyploidization.</title>
        <authorList>
            <person name="Zhang X."/>
            <person name="Chen Y."/>
            <person name="Wang L."/>
            <person name="Yuan Y."/>
            <person name="Fang M."/>
            <person name="Shi L."/>
            <person name="Lu R."/>
            <person name="Comes H.P."/>
            <person name="Ma Y."/>
            <person name="Chen Y."/>
            <person name="Huang G."/>
            <person name="Zhou Y."/>
            <person name="Zheng Z."/>
            <person name="Qiu Y."/>
        </authorList>
    </citation>
    <scope>NUCLEOTIDE SEQUENCE [LARGE SCALE GENOMIC DNA]</scope>
    <source>
        <tissue evidence="1">Roots</tissue>
    </source>
</reference>
<dbReference type="EMBL" id="JAXIOK010000014">
    <property type="protein sequence ID" value="KAK4755981.1"/>
    <property type="molecule type" value="Genomic_DNA"/>
</dbReference>
<evidence type="ECO:0000313" key="1">
    <source>
        <dbReference type="EMBL" id="KAK4755981.1"/>
    </source>
</evidence>
<organism evidence="1 2">
    <name type="scientific">Trapa incisa</name>
    <dbReference type="NCBI Taxonomy" id="236973"/>
    <lineage>
        <taxon>Eukaryota</taxon>
        <taxon>Viridiplantae</taxon>
        <taxon>Streptophyta</taxon>
        <taxon>Embryophyta</taxon>
        <taxon>Tracheophyta</taxon>
        <taxon>Spermatophyta</taxon>
        <taxon>Magnoliopsida</taxon>
        <taxon>eudicotyledons</taxon>
        <taxon>Gunneridae</taxon>
        <taxon>Pentapetalae</taxon>
        <taxon>rosids</taxon>
        <taxon>malvids</taxon>
        <taxon>Myrtales</taxon>
        <taxon>Lythraceae</taxon>
        <taxon>Trapa</taxon>
    </lineage>
</organism>
<dbReference type="Proteomes" id="UP001345219">
    <property type="component" value="Chromosome 8"/>
</dbReference>
<dbReference type="AlphaFoldDB" id="A0AAN7JY52"/>
<name>A0AAN7JY52_9MYRT</name>
<comment type="caution">
    <text evidence="1">The sequence shown here is derived from an EMBL/GenBank/DDBJ whole genome shotgun (WGS) entry which is preliminary data.</text>
</comment>
<evidence type="ECO:0000313" key="2">
    <source>
        <dbReference type="Proteomes" id="UP001345219"/>
    </source>
</evidence>
<protein>
    <submittedName>
        <fullName evidence="1">Uncharacterized protein</fullName>
    </submittedName>
</protein>
<gene>
    <name evidence="1" type="ORF">SAY87_009738</name>
</gene>